<proteinExistence type="inferred from homology"/>
<dbReference type="SMART" id="SM00285">
    <property type="entry name" value="PBD"/>
    <property type="match status" value="1"/>
</dbReference>
<feature type="compositionally biased region" description="Basic and acidic residues" evidence="6">
    <location>
        <begin position="616"/>
        <end position="638"/>
    </location>
</feature>
<feature type="compositionally biased region" description="Polar residues" evidence="6">
    <location>
        <begin position="746"/>
        <end position="788"/>
    </location>
</feature>
<comment type="similarity">
    <text evidence="1">Belongs to the protein kinase superfamily. STE Ser/Thr protein kinase family. STE20 subfamily.</text>
</comment>
<evidence type="ECO:0000313" key="10">
    <source>
        <dbReference type="Proteomes" id="UP000298030"/>
    </source>
</evidence>
<evidence type="ECO:0000256" key="5">
    <source>
        <dbReference type="ARBA" id="ARBA00048679"/>
    </source>
</evidence>
<feature type="region of interest" description="Disordered" evidence="6">
    <location>
        <begin position="608"/>
        <end position="665"/>
    </location>
</feature>
<evidence type="ECO:0000256" key="6">
    <source>
        <dbReference type="SAM" id="MobiDB-lite"/>
    </source>
</evidence>
<feature type="compositionally biased region" description="Low complexity" evidence="6">
    <location>
        <begin position="648"/>
        <end position="665"/>
    </location>
</feature>
<dbReference type="Gene3D" id="1.10.510.10">
    <property type="entry name" value="Transferase(Phosphotransferase) domain 1"/>
    <property type="match status" value="1"/>
</dbReference>
<evidence type="ECO:0000259" key="7">
    <source>
        <dbReference type="PROSITE" id="PS50011"/>
    </source>
</evidence>
<sequence length="1171" mass="126272">MASGSNATSPQASNLSSRFSSLKVFKFSKGNDNKLPPPPPPKDEYYLRNKSMASLLPDNQSLAPSSPLSPNQPYQYGGAQPSPDANRSTMSLASSAASGISSPPLESKSRPQSRGKERALAFLKFGKRSPRSPSTSRKESEEGEAVPDEGISMPWNFQHNIHVDDELKGMPPSWSTSLAQHGFSEEEIAMISSRRAESRSPSTQKLFSLRPSSPTIPHPYQPSPSPPAGANATPVIANPAPRTTSLPRQYSDASLRSGTGIQSNQPRPPVPFSQHTASMSTSSLHSSKAPSVSSRLVPQRHPNSQTQHGSQLSISHSSDSHHSGSGKEDAAPLHSFTPQRKAPLPSDSRAKSHTPNESISSSIYPLASNLNGHQRTESNASSNRFFGSHHDTRNPPALPSIPSISRPHTNPSNNSTNSSAPPFLPPIGSTSIQAKRAPGSAPRLSISLHSHTNSSDLSSWAGSLFEDLSSGGLDGKFSPTKNLPTSPQSAPASAAFKPTLLQPNRRQPSSPSPLPVRVDPPVELQGQSMPNMTAAGSGNKTLPLPQIEDREEHVQEAIISPPLTADSLASSSSPLWSQLEGMLGQTVSIESRDDDHGPYSAALAEQFSPTLPFSPEEERMAAQRRMRTETRVKDSKGPDEEDYRLSVNTLRPSNSNRNSNRSSTSTIAAATTTIVRHVSIARRAGAFVIDKNTARVSRLGPAGPPPTSSLPTPPGSSDTLFPPSPSSPGFDVNDVYGGLGSPPSTPSAQSPDTPTPTSGNDLSSPLNYYLNPSPSPSQTTFSMISPKSSEYKDHPEDVLGRCLIVPPQLTTTSPSPARPTIVISDVVSQGGGLTAPLPSGTPSSPFERYRGWQSEVVAPLEEFIDDMVDPHDHYLDLKEIAEGESGSVYSARLIYKDADRLRLPPLVKARDSEDIANGREILVAIKSVAILPSGSQKLNDLRHELTLMRGLAQENLISLDALYVDLLEDTLWIRMELMERSLADVIALVDSGLILQDRTMARFASDIAKGLEYLQQHNIAHRDIRSDNLLLNTKGVLKITDFANARQVTDENPFLEDPAGVLYWQAPEVRSPPYNALKIDVWSLGATVWEMAETQPPFADTNQFAERWPSVSRPEMHSPAFHDFLLLCSEPAPTRPSASELLNCSFIKNACGRPVIVQLLAQCTTIEASFQ</sequence>
<evidence type="ECO:0000313" key="9">
    <source>
        <dbReference type="EMBL" id="TEB30420.1"/>
    </source>
</evidence>
<evidence type="ECO:0000256" key="3">
    <source>
        <dbReference type="ARBA" id="ARBA00022840"/>
    </source>
</evidence>
<feature type="compositionally biased region" description="Basic and acidic residues" evidence="6">
    <location>
        <begin position="318"/>
        <end position="331"/>
    </location>
</feature>
<feature type="compositionally biased region" description="Polar residues" evidence="6">
    <location>
        <begin position="57"/>
        <end position="74"/>
    </location>
</feature>
<dbReference type="Proteomes" id="UP000298030">
    <property type="component" value="Unassembled WGS sequence"/>
</dbReference>
<feature type="compositionally biased region" description="Low complexity" evidence="6">
    <location>
        <begin position="308"/>
        <end position="317"/>
    </location>
</feature>
<dbReference type="AlphaFoldDB" id="A0A4Y7T8J5"/>
<feature type="compositionally biased region" description="Low complexity" evidence="6">
    <location>
        <begin position="91"/>
        <end position="102"/>
    </location>
</feature>
<gene>
    <name evidence="9" type="ORF">FA13DRAFT_1774891</name>
</gene>
<name>A0A4Y7T8J5_COPMI</name>
<comment type="caution">
    <text evidence="9">The sequence shown here is derived from an EMBL/GenBank/DDBJ whole genome shotgun (WGS) entry which is preliminary data.</text>
</comment>
<feature type="compositionally biased region" description="Polar residues" evidence="6">
    <location>
        <begin position="241"/>
        <end position="265"/>
    </location>
</feature>
<dbReference type="GO" id="GO:0004674">
    <property type="term" value="F:protein serine/threonine kinase activity"/>
    <property type="evidence" value="ECO:0007669"/>
    <property type="project" value="UniProtKB-EC"/>
</dbReference>
<feature type="compositionally biased region" description="Polar residues" evidence="6">
    <location>
        <begin position="447"/>
        <end position="457"/>
    </location>
</feature>
<dbReference type="GO" id="GO:0004713">
    <property type="term" value="F:protein tyrosine kinase activity"/>
    <property type="evidence" value="ECO:0007669"/>
    <property type="project" value="InterPro"/>
</dbReference>
<dbReference type="InterPro" id="IPR020635">
    <property type="entry name" value="Tyr_kinase_cat_dom"/>
</dbReference>
<feature type="compositionally biased region" description="Pro residues" evidence="6">
    <location>
        <begin position="702"/>
        <end position="714"/>
    </location>
</feature>
<evidence type="ECO:0008006" key="11">
    <source>
        <dbReference type="Google" id="ProtNLM"/>
    </source>
</evidence>
<comment type="catalytic activity">
    <reaction evidence="5">
        <text>L-seryl-[protein] + ATP = O-phospho-L-seryl-[protein] + ADP + H(+)</text>
        <dbReference type="Rhea" id="RHEA:17989"/>
        <dbReference type="Rhea" id="RHEA-COMP:9863"/>
        <dbReference type="Rhea" id="RHEA-COMP:11604"/>
        <dbReference type="ChEBI" id="CHEBI:15378"/>
        <dbReference type="ChEBI" id="CHEBI:29999"/>
        <dbReference type="ChEBI" id="CHEBI:30616"/>
        <dbReference type="ChEBI" id="CHEBI:83421"/>
        <dbReference type="ChEBI" id="CHEBI:456216"/>
        <dbReference type="EC" id="2.7.11.1"/>
    </reaction>
</comment>
<feature type="domain" description="Protein kinase" evidence="7">
    <location>
        <begin position="874"/>
        <end position="1147"/>
    </location>
</feature>
<dbReference type="OrthoDB" id="248923at2759"/>
<dbReference type="GO" id="GO:0005524">
    <property type="term" value="F:ATP binding"/>
    <property type="evidence" value="ECO:0007669"/>
    <property type="project" value="UniProtKB-KW"/>
</dbReference>
<dbReference type="PANTHER" id="PTHR45832">
    <property type="entry name" value="SERINE/THREONINE-PROTEIN KINASE SAMKA-RELATED-RELATED"/>
    <property type="match status" value="1"/>
</dbReference>
<dbReference type="Pfam" id="PF00069">
    <property type="entry name" value="Pkinase"/>
    <property type="match status" value="1"/>
</dbReference>
<feature type="compositionally biased region" description="Polar residues" evidence="6">
    <location>
        <begin position="353"/>
        <end position="385"/>
    </location>
</feature>
<dbReference type="InterPro" id="IPR011009">
    <property type="entry name" value="Kinase-like_dom_sf"/>
</dbReference>
<feature type="compositionally biased region" description="Low complexity" evidence="6">
    <location>
        <begin position="278"/>
        <end position="287"/>
    </location>
</feature>
<dbReference type="Gene3D" id="3.90.810.10">
    <property type="entry name" value="CRIB domain"/>
    <property type="match status" value="1"/>
</dbReference>
<keyword evidence="3" id="KW-0067">ATP-binding</keyword>
<feature type="compositionally biased region" description="Pro residues" evidence="6">
    <location>
        <begin position="214"/>
        <end position="227"/>
    </location>
</feature>
<dbReference type="GO" id="GO:0106310">
    <property type="term" value="F:protein serine kinase activity"/>
    <property type="evidence" value="ECO:0007669"/>
    <property type="project" value="RHEA"/>
</dbReference>
<dbReference type="SMART" id="SM00219">
    <property type="entry name" value="TyrKc"/>
    <property type="match status" value="1"/>
</dbReference>
<dbReference type="PROSITE" id="PS50108">
    <property type="entry name" value="CRIB"/>
    <property type="match status" value="1"/>
</dbReference>
<accession>A0A4Y7T8J5</accession>
<dbReference type="InterPro" id="IPR036936">
    <property type="entry name" value="CRIB_dom_sf"/>
</dbReference>
<dbReference type="InterPro" id="IPR000719">
    <property type="entry name" value="Prot_kinase_dom"/>
</dbReference>
<keyword evidence="2" id="KW-0547">Nucleotide-binding</keyword>
<dbReference type="InterPro" id="IPR000095">
    <property type="entry name" value="CRIB_dom"/>
</dbReference>
<reference evidence="9 10" key="1">
    <citation type="journal article" date="2019" name="Nat. Ecol. Evol.">
        <title>Megaphylogeny resolves global patterns of mushroom evolution.</title>
        <authorList>
            <person name="Varga T."/>
            <person name="Krizsan K."/>
            <person name="Foldi C."/>
            <person name="Dima B."/>
            <person name="Sanchez-Garcia M."/>
            <person name="Sanchez-Ramirez S."/>
            <person name="Szollosi G.J."/>
            <person name="Szarkandi J.G."/>
            <person name="Papp V."/>
            <person name="Albert L."/>
            <person name="Andreopoulos W."/>
            <person name="Angelini C."/>
            <person name="Antonin V."/>
            <person name="Barry K.W."/>
            <person name="Bougher N.L."/>
            <person name="Buchanan P."/>
            <person name="Buyck B."/>
            <person name="Bense V."/>
            <person name="Catcheside P."/>
            <person name="Chovatia M."/>
            <person name="Cooper J."/>
            <person name="Damon W."/>
            <person name="Desjardin D."/>
            <person name="Finy P."/>
            <person name="Geml J."/>
            <person name="Haridas S."/>
            <person name="Hughes K."/>
            <person name="Justo A."/>
            <person name="Karasinski D."/>
            <person name="Kautmanova I."/>
            <person name="Kiss B."/>
            <person name="Kocsube S."/>
            <person name="Kotiranta H."/>
            <person name="LaButti K.M."/>
            <person name="Lechner B.E."/>
            <person name="Liimatainen K."/>
            <person name="Lipzen A."/>
            <person name="Lukacs Z."/>
            <person name="Mihaltcheva S."/>
            <person name="Morgado L.N."/>
            <person name="Niskanen T."/>
            <person name="Noordeloos M.E."/>
            <person name="Ohm R.A."/>
            <person name="Ortiz-Santana B."/>
            <person name="Ovrebo C."/>
            <person name="Racz N."/>
            <person name="Riley R."/>
            <person name="Savchenko A."/>
            <person name="Shiryaev A."/>
            <person name="Soop K."/>
            <person name="Spirin V."/>
            <person name="Szebenyi C."/>
            <person name="Tomsovsky M."/>
            <person name="Tulloss R.E."/>
            <person name="Uehling J."/>
            <person name="Grigoriev I.V."/>
            <person name="Vagvolgyi C."/>
            <person name="Papp T."/>
            <person name="Martin F.M."/>
            <person name="Miettinen O."/>
            <person name="Hibbett D.S."/>
            <person name="Nagy L.G."/>
        </authorList>
    </citation>
    <scope>NUCLEOTIDE SEQUENCE [LARGE SCALE GENOMIC DNA]</scope>
    <source>
        <strain evidence="9 10">FP101781</strain>
    </source>
</reference>
<evidence type="ECO:0000256" key="1">
    <source>
        <dbReference type="ARBA" id="ARBA00008874"/>
    </source>
</evidence>
<feature type="compositionally biased region" description="Polar residues" evidence="6">
    <location>
        <begin position="288"/>
        <end position="307"/>
    </location>
</feature>
<feature type="region of interest" description="Disordered" evidence="6">
    <location>
        <begin position="501"/>
        <end position="520"/>
    </location>
</feature>
<feature type="compositionally biased region" description="Low complexity" evidence="6">
    <location>
        <begin position="503"/>
        <end position="520"/>
    </location>
</feature>
<feature type="region of interest" description="Disordered" evidence="6">
    <location>
        <begin position="189"/>
        <end position="457"/>
    </location>
</feature>
<dbReference type="SUPFAM" id="SSF56112">
    <property type="entry name" value="Protein kinase-like (PK-like)"/>
    <property type="match status" value="1"/>
</dbReference>
<feature type="region of interest" description="Disordered" evidence="6">
    <location>
        <begin position="696"/>
        <end position="793"/>
    </location>
</feature>
<protein>
    <recommendedName>
        <fullName evidence="11">Protein kinase domain-containing protein</fullName>
    </recommendedName>
</protein>
<feature type="compositionally biased region" description="Polar residues" evidence="6">
    <location>
        <begin position="199"/>
        <end position="212"/>
    </location>
</feature>
<feature type="region of interest" description="Disordered" evidence="6">
    <location>
        <begin position="28"/>
        <end position="177"/>
    </location>
</feature>
<dbReference type="PROSITE" id="PS50011">
    <property type="entry name" value="PROTEIN_KINASE_DOM"/>
    <property type="match status" value="1"/>
</dbReference>
<comment type="catalytic activity">
    <reaction evidence="4">
        <text>L-threonyl-[protein] + ATP = O-phospho-L-threonyl-[protein] + ADP + H(+)</text>
        <dbReference type="Rhea" id="RHEA:46608"/>
        <dbReference type="Rhea" id="RHEA-COMP:11060"/>
        <dbReference type="Rhea" id="RHEA-COMP:11605"/>
        <dbReference type="ChEBI" id="CHEBI:15378"/>
        <dbReference type="ChEBI" id="CHEBI:30013"/>
        <dbReference type="ChEBI" id="CHEBI:30616"/>
        <dbReference type="ChEBI" id="CHEBI:61977"/>
        <dbReference type="ChEBI" id="CHEBI:456216"/>
        <dbReference type="EC" id="2.7.11.1"/>
    </reaction>
</comment>
<evidence type="ECO:0000256" key="2">
    <source>
        <dbReference type="ARBA" id="ARBA00022741"/>
    </source>
</evidence>
<dbReference type="InterPro" id="IPR051931">
    <property type="entry name" value="PAK3-like"/>
</dbReference>
<dbReference type="STRING" id="71717.A0A4Y7T8J5"/>
<organism evidence="9 10">
    <name type="scientific">Coprinellus micaceus</name>
    <name type="common">Glistening ink-cap mushroom</name>
    <name type="synonym">Coprinus micaceus</name>
    <dbReference type="NCBI Taxonomy" id="71717"/>
    <lineage>
        <taxon>Eukaryota</taxon>
        <taxon>Fungi</taxon>
        <taxon>Dikarya</taxon>
        <taxon>Basidiomycota</taxon>
        <taxon>Agaricomycotina</taxon>
        <taxon>Agaricomycetes</taxon>
        <taxon>Agaricomycetidae</taxon>
        <taxon>Agaricales</taxon>
        <taxon>Agaricineae</taxon>
        <taxon>Psathyrellaceae</taxon>
        <taxon>Coprinellus</taxon>
    </lineage>
</organism>
<evidence type="ECO:0000256" key="4">
    <source>
        <dbReference type="ARBA" id="ARBA00047899"/>
    </source>
</evidence>
<dbReference type="PANTHER" id="PTHR45832:SF22">
    <property type="entry name" value="SERINE_THREONINE-PROTEIN KINASE SAMKA-RELATED"/>
    <property type="match status" value="1"/>
</dbReference>
<feature type="compositionally biased region" description="Low complexity" evidence="6">
    <location>
        <begin position="407"/>
        <end position="421"/>
    </location>
</feature>
<feature type="domain" description="CRIB" evidence="8">
    <location>
        <begin position="151"/>
        <end position="164"/>
    </location>
</feature>
<dbReference type="EMBL" id="QPFP01000023">
    <property type="protein sequence ID" value="TEB30420.1"/>
    <property type="molecule type" value="Genomic_DNA"/>
</dbReference>
<evidence type="ECO:0000259" key="8">
    <source>
        <dbReference type="PROSITE" id="PS50108"/>
    </source>
</evidence>
<keyword evidence="10" id="KW-1185">Reference proteome</keyword>